<sequence length="59" mass="6874">MNREKAYALYRGEKFLGIGTKKEFAELLNVKVETISFYGTPAYKKRTNQDKARRLVCID</sequence>
<reference evidence="1" key="1">
    <citation type="journal article" date="2021" name="Proc. Natl. Acad. Sci. U.S.A.">
        <title>A Catalog of Tens of Thousands of Viruses from Human Metagenomes Reveals Hidden Associations with Chronic Diseases.</title>
        <authorList>
            <person name="Tisza M.J."/>
            <person name="Buck C.B."/>
        </authorList>
    </citation>
    <scope>NUCLEOTIDE SEQUENCE</scope>
    <source>
        <strain evidence="1">CtPi453</strain>
    </source>
</reference>
<dbReference type="EMBL" id="BK014830">
    <property type="protein sequence ID" value="DAD77665.1"/>
    <property type="molecule type" value="Genomic_DNA"/>
</dbReference>
<name>A0A8S5M5Q6_9CAUD</name>
<protein>
    <submittedName>
        <fullName evidence="1">Uncharacterized protein</fullName>
    </submittedName>
</protein>
<accession>A0A8S5M5Q6</accession>
<proteinExistence type="predicted"/>
<evidence type="ECO:0000313" key="1">
    <source>
        <dbReference type="EMBL" id="DAD77665.1"/>
    </source>
</evidence>
<organism evidence="1">
    <name type="scientific">Siphoviridae sp. ctPi453</name>
    <dbReference type="NCBI Taxonomy" id="2826324"/>
    <lineage>
        <taxon>Viruses</taxon>
        <taxon>Duplodnaviria</taxon>
        <taxon>Heunggongvirae</taxon>
        <taxon>Uroviricota</taxon>
        <taxon>Caudoviricetes</taxon>
    </lineage>
</organism>